<dbReference type="Proteomes" id="UP000700212">
    <property type="component" value="Unassembled WGS sequence"/>
</dbReference>
<dbReference type="AlphaFoldDB" id="A0A921T5G8"/>
<protein>
    <submittedName>
        <fullName evidence="1">Uncharacterized protein</fullName>
    </submittedName>
</protein>
<name>A0A921T5G8_9BACL</name>
<gene>
    <name evidence="1" type="ORF">K8V30_07105</name>
</gene>
<evidence type="ECO:0000313" key="2">
    <source>
        <dbReference type="Proteomes" id="UP000700212"/>
    </source>
</evidence>
<sequence>MLVGTIMYTGVTVSDAPQMIKGRVRLYQENLLLEMDLSPLTERPGIKRWHQTPKPYFISLFEQIQQGEFIAMVDGAHAINDFFMLQYETPIQIFDTTKLSHYTINDILYSTPLAPVDSKTTAITQVFLLKDLPYEEAQALLHAAAKMFWQINGGDYTITLEEYAE</sequence>
<accession>A0A921T5G8</accession>
<dbReference type="OrthoDB" id="9789812at2"/>
<proteinExistence type="predicted"/>
<organism evidence="1 2">
    <name type="scientific">Metalysinibacillus jejuensis</name>
    <dbReference type="NCBI Taxonomy" id="914327"/>
    <lineage>
        <taxon>Bacteria</taxon>
        <taxon>Bacillati</taxon>
        <taxon>Bacillota</taxon>
        <taxon>Bacilli</taxon>
        <taxon>Bacillales</taxon>
        <taxon>Caryophanaceae</taxon>
        <taxon>Metalysinibacillus</taxon>
    </lineage>
</organism>
<reference evidence="1" key="2">
    <citation type="submission" date="2021-09" db="EMBL/GenBank/DDBJ databases">
        <authorList>
            <person name="Gilroy R."/>
        </authorList>
    </citation>
    <scope>NUCLEOTIDE SEQUENCE</scope>
    <source>
        <strain evidence="1">CHK160-4876</strain>
    </source>
</reference>
<evidence type="ECO:0000313" key="1">
    <source>
        <dbReference type="EMBL" id="HJH11436.1"/>
    </source>
</evidence>
<reference evidence="1" key="1">
    <citation type="journal article" date="2021" name="PeerJ">
        <title>Extensive microbial diversity within the chicken gut microbiome revealed by metagenomics and culture.</title>
        <authorList>
            <person name="Gilroy R."/>
            <person name="Ravi A."/>
            <person name="Getino M."/>
            <person name="Pursley I."/>
            <person name="Horton D.L."/>
            <person name="Alikhan N.F."/>
            <person name="Baker D."/>
            <person name="Gharbi K."/>
            <person name="Hall N."/>
            <person name="Watson M."/>
            <person name="Adriaenssens E.M."/>
            <person name="Foster-Nyarko E."/>
            <person name="Jarju S."/>
            <person name="Secka A."/>
            <person name="Antonio M."/>
            <person name="Oren A."/>
            <person name="Chaudhuri R.R."/>
            <person name="La Ragione R."/>
            <person name="Hildebrand F."/>
            <person name="Pallen M.J."/>
        </authorList>
    </citation>
    <scope>NUCLEOTIDE SEQUENCE</scope>
    <source>
        <strain evidence="1">CHK160-4876</strain>
    </source>
</reference>
<comment type="caution">
    <text evidence="1">The sequence shown here is derived from an EMBL/GenBank/DDBJ whole genome shotgun (WGS) entry which is preliminary data.</text>
</comment>
<dbReference type="EMBL" id="DYTV01000094">
    <property type="protein sequence ID" value="HJH11436.1"/>
    <property type="molecule type" value="Genomic_DNA"/>
</dbReference>
<dbReference type="RefSeq" id="WP_108308371.1">
    <property type="nucleotide sequence ID" value="NZ_QAFW01000074.1"/>
</dbReference>